<reference evidence="5 6" key="1">
    <citation type="journal article" date="2016" name="Int. J. Syst. Evol. Microbiol.">
        <title>Paraphotobacterium marinum gen. nov., sp. nov., a member of the family Vibrionaceae, isolated from surface seawater.</title>
        <authorList>
            <person name="Huang Z."/>
            <person name="Dong C."/>
            <person name="Shao Z."/>
        </authorList>
    </citation>
    <scope>NUCLEOTIDE SEQUENCE [LARGE SCALE GENOMIC DNA]</scope>
    <source>
        <strain evidence="5 6">NSCS20N07D</strain>
    </source>
</reference>
<keyword evidence="3 4" id="KW-0472">Membrane</keyword>
<feature type="transmembrane region" description="Helical" evidence="4">
    <location>
        <begin position="144"/>
        <end position="161"/>
    </location>
</feature>
<dbReference type="EMBL" id="CP022356">
    <property type="protein sequence ID" value="ASK79799.1"/>
    <property type="molecule type" value="Genomic_DNA"/>
</dbReference>
<evidence type="ECO:0000313" key="5">
    <source>
        <dbReference type="EMBL" id="ASK79799.1"/>
    </source>
</evidence>
<dbReference type="GO" id="GO:0022857">
    <property type="term" value="F:transmembrane transporter activity"/>
    <property type="evidence" value="ECO:0007669"/>
    <property type="project" value="InterPro"/>
</dbReference>
<feature type="transmembrane region" description="Helical" evidence="4">
    <location>
        <begin position="167"/>
        <end position="187"/>
    </location>
</feature>
<organism evidence="5 6">
    <name type="scientific">Paraphotobacterium marinum</name>
    <dbReference type="NCBI Taxonomy" id="1755811"/>
    <lineage>
        <taxon>Bacteria</taxon>
        <taxon>Pseudomonadati</taxon>
        <taxon>Pseudomonadota</taxon>
        <taxon>Gammaproteobacteria</taxon>
        <taxon>Vibrionales</taxon>
        <taxon>Vibrionaceae</taxon>
        <taxon>Paraphotobacterium</taxon>
    </lineage>
</organism>
<feature type="transmembrane region" description="Helical" evidence="4">
    <location>
        <begin position="295"/>
        <end position="313"/>
    </location>
</feature>
<dbReference type="SUPFAM" id="SSF103473">
    <property type="entry name" value="MFS general substrate transporter"/>
    <property type="match status" value="1"/>
</dbReference>
<evidence type="ECO:0000256" key="3">
    <source>
        <dbReference type="ARBA" id="ARBA00023136"/>
    </source>
</evidence>
<dbReference type="AlphaFoldDB" id="A0A220VHK1"/>
<evidence type="ECO:0000313" key="6">
    <source>
        <dbReference type="Proteomes" id="UP000242175"/>
    </source>
</evidence>
<dbReference type="KEGG" id="pmai:CF386_12210"/>
<dbReference type="Pfam" id="PF07690">
    <property type="entry name" value="MFS_1"/>
    <property type="match status" value="1"/>
</dbReference>
<feature type="transmembrane region" description="Helical" evidence="4">
    <location>
        <begin position="334"/>
        <end position="353"/>
    </location>
</feature>
<dbReference type="OrthoDB" id="9774288at2"/>
<evidence type="ECO:0000256" key="1">
    <source>
        <dbReference type="ARBA" id="ARBA00022692"/>
    </source>
</evidence>
<feature type="transmembrane region" description="Helical" evidence="4">
    <location>
        <begin position="208"/>
        <end position="233"/>
    </location>
</feature>
<dbReference type="Proteomes" id="UP000242175">
    <property type="component" value="Chromosome small"/>
</dbReference>
<feature type="transmembrane region" description="Helical" evidence="4">
    <location>
        <begin position="101"/>
        <end position="124"/>
    </location>
</feature>
<feature type="transmembrane region" description="Helical" evidence="4">
    <location>
        <begin position="52"/>
        <end position="70"/>
    </location>
</feature>
<evidence type="ECO:0000256" key="4">
    <source>
        <dbReference type="SAM" id="Phobius"/>
    </source>
</evidence>
<dbReference type="InterPro" id="IPR036259">
    <property type="entry name" value="MFS_trans_sf"/>
</dbReference>
<dbReference type="InterPro" id="IPR011701">
    <property type="entry name" value="MFS"/>
</dbReference>
<gene>
    <name evidence="5" type="ORF">CF386_12210</name>
</gene>
<keyword evidence="6" id="KW-1185">Reference proteome</keyword>
<sequence>MILKYLKEKNQLSFLLWTAAATALAFTGWRVLLNNFAVDFIGMNGQTIGIQQSLREVPGLLAFTILFWLLFIKEQSLMLISISLMGLGVALTGFLPTVYGFYFTTVVMSFGFHYAQVLNSSLAYQFFEKENFNALNGKVRSSSAFFAIISFIIIIVMFNFFHLSYKVVYIVSGILAFLIACYLFTFPKFLNGREKQKKKIIIKREYSLFYWLQFLSGARRQIFVVFASLLLVAKFNFSVTHMAILFMITQLMTMFIAPYIGKVIDVFGEKKALHIEYFLLVIIFIAYAYNSSGTVASFLYVLDNLVFALSLALNGYFKKIASYEDLTSSSSVTFTINHIAAVFLPFALGYVWMSSIKEVFLIAASIAFVSLLSSFLIKINKEESTLQSAIKY</sequence>
<name>A0A220VHK1_9GAMM</name>
<feature type="transmembrane region" description="Helical" evidence="4">
    <location>
        <begin position="239"/>
        <end position="260"/>
    </location>
</feature>
<keyword evidence="1 4" id="KW-0812">Transmembrane</keyword>
<dbReference type="Gene3D" id="1.20.1250.20">
    <property type="entry name" value="MFS general substrate transporter like domains"/>
    <property type="match status" value="2"/>
</dbReference>
<feature type="transmembrane region" description="Helical" evidence="4">
    <location>
        <begin position="12"/>
        <end position="32"/>
    </location>
</feature>
<keyword evidence="2 4" id="KW-1133">Transmembrane helix</keyword>
<accession>A0A220VHK1</accession>
<evidence type="ECO:0000256" key="2">
    <source>
        <dbReference type="ARBA" id="ARBA00022989"/>
    </source>
</evidence>
<dbReference type="RefSeq" id="WP_089074707.1">
    <property type="nucleotide sequence ID" value="NZ_CBCSAM010000003.1"/>
</dbReference>
<protein>
    <submittedName>
        <fullName evidence="5">MFS transporter</fullName>
    </submittedName>
</protein>
<proteinExistence type="predicted"/>
<feature type="transmembrane region" description="Helical" evidence="4">
    <location>
        <begin position="272"/>
        <end position="289"/>
    </location>
</feature>
<feature type="transmembrane region" description="Helical" evidence="4">
    <location>
        <begin position="359"/>
        <end position="377"/>
    </location>
</feature>
<feature type="transmembrane region" description="Helical" evidence="4">
    <location>
        <begin position="77"/>
        <end position="95"/>
    </location>
</feature>